<protein>
    <submittedName>
        <fullName evidence="1">Uncharacterized protein</fullName>
    </submittedName>
</protein>
<evidence type="ECO:0000313" key="1">
    <source>
        <dbReference type="EMBL" id="ANH72124.1"/>
    </source>
</evidence>
<evidence type="ECO:0000313" key="2">
    <source>
        <dbReference type="Proteomes" id="UP000077927"/>
    </source>
</evidence>
<dbReference type="KEGG" id="rin:ACS15_1328"/>
<gene>
    <name evidence="1" type="ORF">ACS15_1328</name>
</gene>
<proteinExistence type="predicted"/>
<dbReference type="EMBL" id="CP012605">
    <property type="protein sequence ID" value="ANH72124.1"/>
    <property type="molecule type" value="Genomic_DNA"/>
</dbReference>
<dbReference type="Proteomes" id="UP000077927">
    <property type="component" value="Chromosome 1"/>
</dbReference>
<sequence length="51" mass="6036">MFNYARLPLSCFYGNPYLQLLTEAQNRIRAFPQTRRCGFALSRFGGFVRMR</sequence>
<name>A0AAC9BG30_9RALS</name>
<organism evidence="1 2">
    <name type="scientific">Ralstonia insidiosa</name>
    <dbReference type="NCBI Taxonomy" id="190721"/>
    <lineage>
        <taxon>Bacteria</taxon>
        <taxon>Pseudomonadati</taxon>
        <taxon>Pseudomonadota</taxon>
        <taxon>Betaproteobacteria</taxon>
        <taxon>Burkholderiales</taxon>
        <taxon>Burkholderiaceae</taxon>
        <taxon>Ralstonia</taxon>
    </lineage>
</organism>
<accession>A0AAC9BG30</accession>
<reference evidence="1 2" key="1">
    <citation type="submission" date="2015-09" db="EMBL/GenBank/DDBJ databases">
        <authorList>
            <person name="Xu Y."/>
            <person name="Nagy A."/>
            <person name="Liu N.T."/>
            <person name="Nou X."/>
        </authorList>
    </citation>
    <scope>NUCLEOTIDE SEQUENCE [LARGE SCALE GENOMIC DNA]</scope>
    <source>
        <strain evidence="1 2">FC1138</strain>
    </source>
</reference>
<dbReference type="AlphaFoldDB" id="A0AAC9BG30"/>